<dbReference type="PANTHER" id="PTHR33420">
    <property type="entry name" value="FIMBRIAL SUBUNIT ELFA-RELATED"/>
    <property type="match status" value="1"/>
</dbReference>
<gene>
    <name evidence="6" type="ORF">EGT71_00995</name>
</gene>
<accession>A0A3R9GEC8</accession>
<evidence type="ECO:0000259" key="5">
    <source>
        <dbReference type="Pfam" id="PF00419"/>
    </source>
</evidence>
<evidence type="ECO:0000256" key="4">
    <source>
        <dbReference type="ARBA" id="ARBA00023263"/>
    </source>
</evidence>
<feature type="domain" description="Fimbrial-type adhesion" evidence="5">
    <location>
        <begin position="185"/>
        <end position="336"/>
    </location>
</feature>
<dbReference type="Proteomes" id="UP000275331">
    <property type="component" value="Unassembled WGS sequence"/>
</dbReference>
<organism evidence="6 7">
    <name type="scientific">Atlantibacter subterraneus</name>
    <dbReference type="NCBI Taxonomy" id="255519"/>
    <lineage>
        <taxon>Bacteria</taxon>
        <taxon>Pseudomonadati</taxon>
        <taxon>Pseudomonadota</taxon>
        <taxon>Gammaproteobacteria</taxon>
        <taxon>Enterobacterales</taxon>
        <taxon>Enterobacteriaceae</taxon>
        <taxon>Atlantibacter</taxon>
    </lineage>
</organism>
<dbReference type="EMBL" id="RHXB01000001">
    <property type="protein sequence ID" value="RSE29124.1"/>
    <property type="molecule type" value="Genomic_DNA"/>
</dbReference>
<dbReference type="SUPFAM" id="SSF49401">
    <property type="entry name" value="Bacterial adhesins"/>
    <property type="match status" value="1"/>
</dbReference>
<dbReference type="AlphaFoldDB" id="A0A3R9GEC8"/>
<name>A0A3R9GEC8_9ENTR</name>
<evidence type="ECO:0000256" key="1">
    <source>
        <dbReference type="ARBA" id="ARBA00004561"/>
    </source>
</evidence>
<dbReference type="InterPro" id="IPR036937">
    <property type="entry name" value="Adhesion_dom_fimbrial_sf"/>
</dbReference>
<dbReference type="Pfam" id="PF00419">
    <property type="entry name" value="Fimbrial"/>
    <property type="match status" value="1"/>
</dbReference>
<dbReference type="OrthoDB" id="6505839at2"/>
<comment type="subcellular location">
    <subcellularLocation>
        <location evidence="1">Fimbrium</location>
    </subcellularLocation>
</comment>
<dbReference type="InterPro" id="IPR008966">
    <property type="entry name" value="Adhesion_dom_sf"/>
</dbReference>
<dbReference type="GO" id="GO:0043709">
    <property type="term" value="P:cell adhesion involved in single-species biofilm formation"/>
    <property type="evidence" value="ECO:0007669"/>
    <property type="project" value="TreeGrafter"/>
</dbReference>
<sequence length="337" mass="35920">MSVDRVLTPDENVIDNTLTISKNLADGAVDQEVSCKCSGIAAGTSITELTAVGSPLSAGSSGYGILTSHLDLHVSGYGDNINGSANTQISIPTYPTPADMLIARYDLTKTEANADVCNDATRPVGAATVKRQFRWNTVGIIIKVTKPIFGIEVIPPTIAAQYYACLYYSSACLVGETQHVSDVWLRGSITAPLSCTINAGSIIDVDLGEVNRPQFISKGQIPRGYRLRDVDITYHCDDPEARTTTDKIQLTLSSDQGVVADSNQLIAKMIGRDDLGIRMYDENNNSIVLDGSVSFPLSLDQDGNGHIKMTAAPVSTTDTPPTAGAFEGNVTVKMDIK</sequence>
<dbReference type="InterPro" id="IPR000259">
    <property type="entry name" value="Adhesion_dom_fimbrial"/>
</dbReference>
<evidence type="ECO:0000256" key="2">
    <source>
        <dbReference type="ARBA" id="ARBA00006671"/>
    </source>
</evidence>
<protein>
    <submittedName>
        <fullName evidence="6">Fimbrial protein</fullName>
    </submittedName>
</protein>
<evidence type="ECO:0000313" key="6">
    <source>
        <dbReference type="EMBL" id="RSE29124.1"/>
    </source>
</evidence>
<keyword evidence="3" id="KW-0732">Signal</keyword>
<evidence type="ECO:0000313" key="7">
    <source>
        <dbReference type="Proteomes" id="UP000275331"/>
    </source>
</evidence>
<evidence type="ECO:0000256" key="3">
    <source>
        <dbReference type="ARBA" id="ARBA00022729"/>
    </source>
</evidence>
<keyword evidence="4" id="KW-0281">Fimbrium</keyword>
<reference evidence="6 7" key="1">
    <citation type="submission" date="2018-10" db="EMBL/GenBank/DDBJ databases">
        <title>Transmission dynamics of multidrug resistant bacteria on intensive care unit surfaces.</title>
        <authorList>
            <person name="D'Souza A.W."/>
            <person name="Potter R.F."/>
            <person name="Wallace M."/>
            <person name="Shupe A."/>
            <person name="Patel S."/>
            <person name="Sun S."/>
            <person name="Gul D."/>
            <person name="Kwon J.H."/>
            <person name="Andleeb S."/>
            <person name="Burnham C.-A.D."/>
            <person name="Dantas G."/>
        </authorList>
    </citation>
    <scope>NUCLEOTIDE SEQUENCE [LARGE SCALE GENOMIC DNA]</scope>
    <source>
        <strain evidence="6 7">AS_373</strain>
    </source>
</reference>
<dbReference type="Gene3D" id="2.60.40.1090">
    <property type="entry name" value="Fimbrial-type adhesion domain"/>
    <property type="match status" value="1"/>
</dbReference>
<dbReference type="GO" id="GO:0009289">
    <property type="term" value="C:pilus"/>
    <property type="evidence" value="ECO:0007669"/>
    <property type="project" value="UniProtKB-SubCell"/>
</dbReference>
<comment type="caution">
    <text evidence="6">The sequence shown here is derived from an EMBL/GenBank/DDBJ whole genome shotgun (WGS) entry which is preliminary data.</text>
</comment>
<proteinExistence type="inferred from homology"/>
<comment type="similarity">
    <text evidence="2">Belongs to the fimbrial protein family.</text>
</comment>
<dbReference type="InterPro" id="IPR050263">
    <property type="entry name" value="Bact_Fimbrial_Adh_Pro"/>
</dbReference>
<dbReference type="PANTHER" id="PTHR33420:SF31">
    <property type="entry name" value="TYPE 1 FIMBRIN D-MANNOSE SPECIFIC ADHESIN"/>
    <property type="match status" value="1"/>
</dbReference>